<feature type="transmembrane region" description="Helical" evidence="1">
    <location>
        <begin position="12"/>
        <end position="32"/>
    </location>
</feature>
<keyword evidence="3" id="KW-1185">Reference proteome</keyword>
<dbReference type="Proteomes" id="UP001055940">
    <property type="component" value="Chromosome"/>
</dbReference>
<name>A0ABY5D0K5_9ACTN</name>
<reference evidence="2" key="1">
    <citation type="submission" date="2022-06" db="EMBL/GenBank/DDBJ databases">
        <authorList>
            <person name="Ping M."/>
        </authorList>
    </citation>
    <scope>NUCLEOTIDE SEQUENCE</scope>
    <source>
        <strain evidence="2">JCM11759T</strain>
    </source>
</reference>
<feature type="transmembrane region" description="Helical" evidence="1">
    <location>
        <begin position="96"/>
        <end position="118"/>
    </location>
</feature>
<keyword evidence="1" id="KW-0472">Membrane</keyword>
<evidence type="ECO:0000313" key="2">
    <source>
        <dbReference type="EMBL" id="USY17196.1"/>
    </source>
</evidence>
<proteinExistence type="predicted"/>
<feature type="transmembrane region" description="Helical" evidence="1">
    <location>
        <begin position="53"/>
        <end position="76"/>
    </location>
</feature>
<evidence type="ECO:0000256" key="1">
    <source>
        <dbReference type="SAM" id="Phobius"/>
    </source>
</evidence>
<feature type="transmembrane region" description="Helical" evidence="1">
    <location>
        <begin position="156"/>
        <end position="178"/>
    </location>
</feature>
<sequence>MHFPLPTFVPGPVATVIALILFAYYVAAPPLLRSWRARQKRRLAPKGRTPYATGFRHAAWCLLAEVLAVMAFLGTARSVSPVDIGWAPVVLADPEPLGLLLVGAGGLAVFVLLVVTVARSNLKLLQHVRSGELPPQVSREELLELPRERRELGAMAGGYAVVVLSHLLVVYTVLFPVLAQATDSALFAVLALGLLGGWQYVGHGGGMIWMMAVLTTAGLLVYALLLPGSLLVPVLLWGGYWTVVLGTARALIGLPIPQNARPLHPVEVTMLDADGNPVERPGQGALDR</sequence>
<protein>
    <submittedName>
        <fullName evidence="2">Uncharacterized protein</fullName>
    </submittedName>
</protein>
<organism evidence="2 3">
    <name type="scientific">Nocardiopsis exhalans</name>
    <dbReference type="NCBI Taxonomy" id="163604"/>
    <lineage>
        <taxon>Bacteria</taxon>
        <taxon>Bacillati</taxon>
        <taxon>Actinomycetota</taxon>
        <taxon>Actinomycetes</taxon>
        <taxon>Streptosporangiales</taxon>
        <taxon>Nocardiopsidaceae</taxon>
        <taxon>Nocardiopsis</taxon>
    </lineage>
</organism>
<evidence type="ECO:0000313" key="3">
    <source>
        <dbReference type="Proteomes" id="UP001055940"/>
    </source>
</evidence>
<accession>A0ABY5D0K5</accession>
<gene>
    <name evidence="2" type="ORF">NE857_17735</name>
</gene>
<dbReference type="EMBL" id="CP099837">
    <property type="protein sequence ID" value="USY17196.1"/>
    <property type="molecule type" value="Genomic_DNA"/>
</dbReference>
<keyword evidence="1" id="KW-0812">Transmembrane</keyword>
<feature type="transmembrane region" description="Helical" evidence="1">
    <location>
        <begin position="184"/>
        <end position="201"/>
    </location>
</feature>
<dbReference type="RefSeq" id="WP_254416777.1">
    <property type="nucleotide sequence ID" value="NZ_BAAAJB010000053.1"/>
</dbReference>
<keyword evidence="1" id="KW-1133">Transmembrane helix</keyword>